<dbReference type="PANTHER" id="PTHR46401:SF2">
    <property type="entry name" value="GLYCOSYLTRANSFERASE WBBK-RELATED"/>
    <property type="match status" value="1"/>
</dbReference>
<keyword evidence="1 3" id="KW-0808">Transferase</keyword>
<dbReference type="AlphaFoldDB" id="A0A7C3J6F8"/>
<evidence type="ECO:0000256" key="1">
    <source>
        <dbReference type="ARBA" id="ARBA00022679"/>
    </source>
</evidence>
<accession>A0A7C3J6F8</accession>
<organism evidence="3">
    <name type="scientific">candidate division WOR-3 bacterium</name>
    <dbReference type="NCBI Taxonomy" id="2052148"/>
    <lineage>
        <taxon>Bacteria</taxon>
        <taxon>Bacteria division WOR-3</taxon>
    </lineage>
</organism>
<proteinExistence type="predicted"/>
<dbReference type="InterPro" id="IPR001296">
    <property type="entry name" value="Glyco_trans_1"/>
</dbReference>
<evidence type="ECO:0000259" key="2">
    <source>
        <dbReference type="Pfam" id="PF00534"/>
    </source>
</evidence>
<comment type="caution">
    <text evidence="3">The sequence shown here is derived from an EMBL/GenBank/DDBJ whole genome shotgun (WGS) entry which is preliminary data.</text>
</comment>
<protein>
    <submittedName>
        <fullName evidence="3">Glycosyltransferase</fullName>
    </submittedName>
</protein>
<reference evidence="3" key="1">
    <citation type="journal article" date="2020" name="mSystems">
        <title>Genome- and Community-Level Interaction Insights into Carbon Utilization and Element Cycling Functions of Hydrothermarchaeota in Hydrothermal Sediment.</title>
        <authorList>
            <person name="Zhou Z."/>
            <person name="Liu Y."/>
            <person name="Xu W."/>
            <person name="Pan J."/>
            <person name="Luo Z.H."/>
            <person name="Li M."/>
        </authorList>
    </citation>
    <scope>NUCLEOTIDE SEQUENCE [LARGE SCALE GENOMIC DNA]</scope>
    <source>
        <strain evidence="3">SpSt-464</strain>
    </source>
</reference>
<name>A0A7C3J6F8_UNCW3</name>
<gene>
    <name evidence="3" type="ORF">ENS15_05100</name>
</gene>
<dbReference type="EMBL" id="DSTT01000005">
    <property type="protein sequence ID" value="HFK24010.1"/>
    <property type="molecule type" value="Genomic_DNA"/>
</dbReference>
<dbReference type="Pfam" id="PF00534">
    <property type="entry name" value="Glycos_transf_1"/>
    <property type="match status" value="1"/>
</dbReference>
<dbReference type="SUPFAM" id="SSF53756">
    <property type="entry name" value="UDP-Glycosyltransferase/glycogen phosphorylase"/>
    <property type="match status" value="1"/>
</dbReference>
<feature type="domain" description="Glycosyl transferase family 1" evidence="2">
    <location>
        <begin position="210"/>
        <end position="353"/>
    </location>
</feature>
<evidence type="ECO:0000313" key="3">
    <source>
        <dbReference type="EMBL" id="HFK24010.1"/>
    </source>
</evidence>
<dbReference type="Gene3D" id="3.40.50.2000">
    <property type="entry name" value="Glycogen Phosphorylase B"/>
    <property type="match status" value="1"/>
</dbReference>
<dbReference type="GO" id="GO:0016757">
    <property type="term" value="F:glycosyltransferase activity"/>
    <property type="evidence" value="ECO:0007669"/>
    <property type="project" value="InterPro"/>
</dbReference>
<sequence>MKILHYIDHYKDDGGSSCFVKELALVDETILTTKSDFEDGRVKKVLLKGNFLDEEDFFKKIDKEKFDLFLLHSLKFLTPKILSELKKRNVKIGYISHDYYSICERVVLINNRNMLCSGPYGKNCIYCYMDKYLFIPITRQIRDLLFPFLLLVLKRLKWYKDRKNFFDEIFTFIDRIIYPSKKSFEITDRFLKQKEKSVIINNFQKDIDCEKREKGDYPVFAFIGHSSYHKGLQTILKAFKILKNENIKLLLYGNIKIKNKDKRIVIKGKFKSEKIDEVLKSFDVLIFPSIWPETSGRVIFEGAKCGKVIISSNLTAAKELLKGYPKLFIFENRNHLDLKSVIEKVLKDWGKIDMNLKYSKFYSVEIYRNKLEDLFLEGRK</sequence>
<dbReference type="PANTHER" id="PTHR46401">
    <property type="entry name" value="GLYCOSYLTRANSFERASE WBBK-RELATED"/>
    <property type="match status" value="1"/>
</dbReference>